<dbReference type="PANTHER" id="PTHR21257">
    <property type="entry name" value="DELTA(14)-STEROL REDUCTASE"/>
    <property type="match status" value="1"/>
</dbReference>
<accession>A0A0L8FWF2</accession>
<keyword evidence="18" id="KW-0753">Steroid metabolism</keyword>
<reference evidence="26" key="1">
    <citation type="submission" date="2015-07" db="EMBL/GenBank/DDBJ databases">
        <title>MeaNS - Measles Nucleotide Surveillance Program.</title>
        <authorList>
            <person name="Tran T."/>
            <person name="Druce J."/>
        </authorList>
    </citation>
    <scope>NUCLEOTIDE SEQUENCE</scope>
    <source>
        <strain evidence="26">UCB-OBI-ISO-001</strain>
        <tissue evidence="26">Gonad</tissue>
    </source>
</reference>
<keyword evidence="16 25" id="KW-0472">Membrane</keyword>
<evidence type="ECO:0000256" key="2">
    <source>
        <dbReference type="ARBA" id="ARBA00004586"/>
    </source>
</evidence>
<evidence type="ECO:0000256" key="13">
    <source>
        <dbReference type="ARBA" id="ARBA00023002"/>
    </source>
</evidence>
<keyword evidence="12 25" id="KW-1133">Transmembrane helix</keyword>
<evidence type="ECO:0000256" key="21">
    <source>
        <dbReference type="ARBA" id="ARBA00032210"/>
    </source>
</evidence>
<name>A0A0L8FWF2_OCTBM</name>
<evidence type="ECO:0000256" key="7">
    <source>
        <dbReference type="ARBA" id="ARBA00022548"/>
    </source>
</evidence>
<keyword evidence="9" id="KW-0152">Cholesterol biosynthesis</keyword>
<feature type="transmembrane region" description="Helical" evidence="25">
    <location>
        <begin position="25"/>
        <end position="48"/>
    </location>
</feature>
<evidence type="ECO:0000256" key="19">
    <source>
        <dbReference type="ARBA" id="ARBA00030165"/>
    </source>
</evidence>
<evidence type="ECO:0000256" key="16">
    <source>
        <dbReference type="ARBA" id="ARBA00023136"/>
    </source>
</evidence>
<feature type="transmembrane region" description="Helical" evidence="25">
    <location>
        <begin position="114"/>
        <end position="133"/>
    </location>
</feature>
<comment type="similarity">
    <text evidence="4">Belongs to the ERG4/ERG24 family.</text>
</comment>
<keyword evidence="8 25" id="KW-0812">Transmembrane</keyword>
<evidence type="ECO:0000256" key="12">
    <source>
        <dbReference type="ARBA" id="ARBA00022989"/>
    </source>
</evidence>
<dbReference type="KEGG" id="obi:106880897"/>
<feature type="transmembrane region" description="Helical" evidence="25">
    <location>
        <begin position="145"/>
        <end position="162"/>
    </location>
</feature>
<evidence type="ECO:0000256" key="8">
    <source>
        <dbReference type="ARBA" id="ARBA00022692"/>
    </source>
</evidence>
<feature type="transmembrane region" description="Helical" evidence="25">
    <location>
        <begin position="368"/>
        <end position="394"/>
    </location>
</feature>
<keyword evidence="11" id="KW-0752">Steroid biosynthesis</keyword>
<evidence type="ECO:0000256" key="22">
    <source>
        <dbReference type="ARBA" id="ARBA00048100"/>
    </source>
</evidence>
<dbReference type="GO" id="GO:0005637">
    <property type="term" value="C:nuclear inner membrane"/>
    <property type="evidence" value="ECO:0007669"/>
    <property type="project" value="TreeGrafter"/>
</dbReference>
<organism evidence="26">
    <name type="scientific">Octopus bimaculoides</name>
    <name type="common">California two-spotted octopus</name>
    <dbReference type="NCBI Taxonomy" id="37653"/>
    <lineage>
        <taxon>Eukaryota</taxon>
        <taxon>Metazoa</taxon>
        <taxon>Spiralia</taxon>
        <taxon>Lophotrochozoa</taxon>
        <taxon>Mollusca</taxon>
        <taxon>Cephalopoda</taxon>
        <taxon>Coleoidea</taxon>
        <taxon>Octopodiformes</taxon>
        <taxon>Octopoda</taxon>
        <taxon>Incirrata</taxon>
        <taxon>Octopodidae</taxon>
        <taxon>Octopus</taxon>
    </lineage>
</organism>
<dbReference type="OrthoDB" id="5326588at2759"/>
<proteinExistence type="inferred from homology"/>
<dbReference type="STRING" id="37653.A0A0L8FWF2"/>
<comment type="catalytic activity">
    <reaction evidence="24">
        <text>4,4-dimethyl-5alpha-cholesta-8,24-dien-3beta-ol + NADP(+) = 4,4-dimethyl-5alpha-cholesta-8,14,24-trien-3beta-ol + NADPH + H(+)</text>
        <dbReference type="Rhea" id="RHEA:18561"/>
        <dbReference type="ChEBI" id="CHEBI:15378"/>
        <dbReference type="ChEBI" id="CHEBI:17813"/>
        <dbReference type="ChEBI" id="CHEBI:18364"/>
        <dbReference type="ChEBI" id="CHEBI:57783"/>
        <dbReference type="ChEBI" id="CHEBI:58349"/>
        <dbReference type="EC" id="1.3.1.70"/>
    </reaction>
</comment>
<dbReference type="OMA" id="PNYMGDL"/>
<dbReference type="PROSITE" id="PS01018">
    <property type="entry name" value="STEROL_REDUCT_2"/>
    <property type="match status" value="1"/>
</dbReference>
<dbReference type="PANTHER" id="PTHR21257:SF52">
    <property type="entry name" value="DELTA(14)-STEROL REDUCTASE TM7SF2"/>
    <property type="match status" value="1"/>
</dbReference>
<dbReference type="GO" id="GO:0006695">
    <property type="term" value="P:cholesterol biosynthetic process"/>
    <property type="evidence" value="ECO:0007669"/>
    <property type="project" value="UniProtKB-UniPathway"/>
</dbReference>
<comment type="catalytic activity">
    <reaction evidence="23">
        <text>5alpha-cholest-8,14-dien-3beta-ol + NADPH + H(+) = 5alpha-cholest-8-en-3beta-ol + NADP(+)</text>
        <dbReference type="Rhea" id="RHEA:46456"/>
        <dbReference type="ChEBI" id="CHEBI:15378"/>
        <dbReference type="ChEBI" id="CHEBI:16608"/>
        <dbReference type="ChEBI" id="CHEBI:57783"/>
        <dbReference type="ChEBI" id="CHEBI:58349"/>
        <dbReference type="ChEBI" id="CHEBI:86131"/>
    </reaction>
</comment>
<keyword evidence="7" id="KW-0153">Cholesterol metabolism</keyword>
<keyword evidence="17" id="KW-1207">Sterol metabolism</keyword>
<keyword evidence="10" id="KW-0256">Endoplasmic reticulum</keyword>
<evidence type="ECO:0000313" key="26">
    <source>
        <dbReference type="EMBL" id="KOF68685.1"/>
    </source>
</evidence>
<evidence type="ECO:0000256" key="23">
    <source>
        <dbReference type="ARBA" id="ARBA00048712"/>
    </source>
</evidence>
<feature type="transmembrane region" description="Helical" evidence="25">
    <location>
        <begin position="69"/>
        <end position="94"/>
    </location>
</feature>
<evidence type="ECO:0000256" key="15">
    <source>
        <dbReference type="ARBA" id="ARBA00023098"/>
    </source>
</evidence>
<dbReference type="AlphaFoldDB" id="A0A0L8FWF2"/>
<dbReference type="FunFam" id="1.20.120.1630:FF:000001">
    <property type="entry name" value="delta(14)-sterol reductase isoform X1"/>
    <property type="match status" value="1"/>
</dbReference>
<evidence type="ECO:0000256" key="3">
    <source>
        <dbReference type="ARBA" id="ARBA00004770"/>
    </source>
</evidence>
<keyword evidence="15" id="KW-0443">Lipid metabolism</keyword>
<evidence type="ECO:0000256" key="4">
    <source>
        <dbReference type="ARBA" id="ARBA00005402"/>
    </source>
</evidence>
<evidence type="ECO:0000256" key="17">
    <source>
        <dbReference type="ARBA" id="ARBA00023166"/>
    </source>
</evidence>
<dbReference type="InterPro" id="IPR001171">
    <property type="entry name" value="ERG24_DHCR-like"/>
</dbReference>
<comment type="pathway">
    <text evidence="3">Steroid biosynthesis; cholesterol biosynthesis.</text>
</comment>
<comment type="subcellular location">
    <subcellularLocation>
        <location evidence="1">Endomembrane system</location>
        <topology evidence="1">Multi-pass membrane protein</topology>
    </subcellularLocation>
    <subcellularLocation>
        <location evidence="2">Endoplasmic reticulum membrane</location>
    </subcellularLocation>
</comment>
<evidence type="ECO:0000256" key="18">
    <source>
        <dbReference type="ARBA" id="ARBA00023221"/>
    </source>
</evidence>
<evidence type="ECO:0000256" key="20">
    <source>
        <dbReference type="ARBA" id="ARBA00031227"/>
    </source>
</evidence>
<evidence type="ECO:0000256" key="6">
    <source>
        <dbReference type="ARBA" id="ARBA00022516"/>
    </source>
</evidence>
<dbReference type="GO" id="GO:0005789">
    <property type="term" value="C:endoplasmic reticulum membrane"/>
    <property type="evidence" value="ECO:0007669"/>
    <property type="project" value="UniProtKB-SubCell"/>
</dbReference>
<dbReference type="UniPathway" id="UPA00063"/>
<dbReference type="PROSITE" id="PS01017">
    <property type="entry name" value="STEROL_REDUCT_1"/>
    <property type="match status" value="1"/>
</dbReference>
<dbReference type="InterPro" id="IPR018083">
    <property type="entry name" value="Sterol_reductase_CS"/>
</dbReference>
<feature type="transmembrane region" description="Helical" evidence="25">
    <location>
        <begin position="297"/>
        <end position="316"/>
    </location>
</feature>
<keyword evidence="6" id="KW-0444">Lipid biosynthesis</keyword>
<evidence type="ECO:0000256" key="14">
    <source>
        <dbReference type="ARBA" id="ARBA00023011"/>
    </source>
</evidence>
<evidence type="ECO:0000256" key="1">
    <source>
        <dbReference type="ARBA" id="ARBA00004127"/>
    </source>
</evidence>
<dbReference type="Gene3D" id="1.20.120.1630">
    <property type="match status" value="1"/>
</dbReference>
<protein>
    <recommendedName>
        <fullName evidence="5">Delta(14)-sterol reductase</fullName>
        <ecNumber evidence="5">1.3.1.70</ecNumber>
    </recommendedName>
    <alternativeName>
        <fullName evidence="21">3-beta-hydroxysterol Delta (14)-reductase</fullName>
    </alternativeName>
    <alternativeName>
        <fullName evidence="19">C-14 sterol reductase</fullName>
    </alternativeName>
    <alternativeName>
        <fullName evidence="20">Sterol C14-reductase</fullName>
    </alternativeName>
</protein>
<comment type="catalytic activity">
    <reaction evidence="22">
        <text>4,4-dimethyl-8,14-cholestadien-3beta-ol + NADPH + H(+) = 4,4-dimethyl-5alpha-cholest-8-en-3beta-ol + NADP(+)</text>
        <dbReference type="Rhea" id="RHEA:46812"/>
        <dbReference type="ChEBI" id="CHEBI:15378"/>
        <dbReference type="ChEBI" id="CHEBI:57783"/>
        <dbReference type="ChEBI" id="CHEBI:58349"/>
        <dbReference type="ChEBI" id="CHEBI:78904"/>
        <dbReference type="ChEBI" id="CHEBI:87044"/>
    </reaction>
</comment>
<feature type="transmembrane region" description="Helical" evidence="25">
    <location>
        <begin position="233"/>
        <end position="252"/>
    </location>
</feature>
<evidence type="ECO:0000256" key="5">
    <source>
        <dbReference type="ARBA" id="ARBA00012413"/>
    </source>
</evidence>
<dbReference type="Pfam" id="PF01222">
    <property type="entry name" value="ERG4_ERG24"/>
    <property type="match status" value="1"/>
</dbReference>
<evidence type="ECO:0000256" key="11">
    <source>
        <dbReference type="ARBA" id="ARBA00022955"/>
    </source>
</evidence>
<evidence type="ECO:0000256" key="25">
    <source>
        <dbReference type="SAM" id="Phobius"/>
    </source>
</evidence>
<gene>
    <name evidence="26" type="ORF">OCBIM_22006705mg</name>
</gene>
<evidence type="ECO:0000256" key="10">
    <source>
        <dbReference type="ARBA" id="ARBA00022824"/>
    </source>
</evidence>
<dbReference type="EC" id="1.3.1.70" evidence="5"/>
<dbReference type="GO" id="GO:0050613">
    <property type="term" value="F:Delta14-sterol reductase activity"/>
    <property type="evidence" value="ECO:0007669"/>
    <property type="project" value="UniProtKB-EC"/>
</dbReference>
<feature type="transmembrane region" description="Helical" evidence="25">
    <location>
        <begin position="267"/>
        <end position="285"/>
    </location>
</feature>
<evidence type="ECO:0000256" key="9">
    <source>
        <dbReference type="ARBA" id="ARBA00022778"/>
    </source>
</evidence>
<keyword evidence="13" id="KW-0560">Oxidoreductase</keyword>
<keyword evidence="14" id="KW-0756">Sterol biosynthesis</keyword>
<sequence length="431" mass="49827">METYRNNRVNKKGANKTEKTTDLEFGGILGTAVNIVALPCIVIIMNLMCNEQTCKFGQLPFIYNWWTYFFDWTAVSMFLFWMIFQSFLAILPVGKLYLGVPLRDGSRLQYRCNGFLSLLISIFGFVAAVHMGFPASIIYDKFFQMMIFALIFSYISSILLYIRSWKVAPSKLAPNGNSGNMFYDFFMGHELNPRIGSFDLKFFCEMRPGLIGWVIINLSFVVKSYFDHFGPSPALLLVTIFQGFYIVDALWFEEAILTTIDITSDGFGFMLCFGDLVWVPFLYTLQGKYLMTQSHSLPWYVLTALTVINCIGYFIFRSSNSQKNTFRRDPKHQSVAHLQSIPTSSTNRRLLVSGWWGMCQKPNYLGDIIMSLCWSLTCGFGSIIPYFYPIYLIILLIHRERRDSAACEKKYGNSWKKYCSKVKYRIIPYIY</sequence>
<evidence type="ECO:0000256" key="24">
    <source>
        <dbReference type="ARBA" id="ARBA00049367"/>
    </source>
</evidence>
<dbReference type="EMBL" id="KQ426075">
    <property type="protein sequence ID" value="KOF68685.1"/>
    <property type="molecule type" value="Genomic_DNA"/>
</dbReference>